<dbReference type="AlphaFoldDB" id="A0A0G4ILH8"/>
<proteinExistence type="predicted"/>
<gene>
    <name evidence="1" type="ORF">PBRA_004714</name>
</gene>
<keyword evidence="2" id="KW-1185">Reference proteome</keyword>
<name>A0A0G4ILH8_PLABS</name>
<organism evidence="1 2">
    <name type="scientific">Plasmodiophora brassicae</name>
    <name type="common">Clubroot disease agent</name>
    <dbReference type="NCBI Taxonomy" id="37360"/>
    <lineage>
        <taxon>Eukaryota</taxon>
        <taxon>Sar</taxon>
        <taxon>Rhizaria</taxon>
        <taxon>Endomyxa</taxon>
        <taxon>Phytomyxea</taxon>
        <taxon>Plasmodiophorida</taxon>
        <taxon>Plasmodiophoridae</taxon>
        <taxon>Plasmodiophora</taxon>
    </lineage>
</organism>
<sequence>MNTSSVGSPQHQSKKPTTTLETIFRRVHLFKTNGRVHLLLLQKDDAALSSIDIALMAKSTMKIWSAAFGDVLAFTDTSTAVTTTGVRL</sequence>
<evidence type="ECO:0000313" key="1">
    <source>
        <dbReference type="EMBL" id="CEO96024.1"/>
    </source>
</evidence>
<protein>
    <submittedName>
        <fullName evidence="1">Uncharacterized protein</fullName>
    </submittedName>
</protein>
<dbReference type="Proteomes" id="UP000039324">
    <property type="component" value="Unassembled WGS sequence"/>
</dbReference>
<evidence type="ECO:0000313" key="2">
    <source>
        <dbReference type="Proteomes" id="UP000039324"/>
    </source>
</evidence>
<accession>A0A0G4ILH8</accession>
<reference evidence="1 2" key="1">
    <citation type="submission" date="2015-02" db="EMBL/GenBank/DDBJ databases">
        <authorList>
            <person name="Chooi Y.-H."/>
        </authorList>
    </citation>
    <scope>NUCLEOTIDE SEQUENCE [LARGE SCALE GENOMIC DNA]</scope>
    <source>
        <strain evidence="1">E3</strain>
    </source>
</reference>
<dbReference type="EMBL" id="CDSF01000046">
    <property type="protein sequence ID" value="CEO96024.1"/>
    <property type="molecule type" value="Genomic_DNA"/>
</dbReference>